<accession>J3MEI5</accession>
<proteinExistence type="predicted"/>
<evidence type="ECO:0000313" key="1">
    <source>
        <dbReference type="EnsemblPlants" id="OB06G24290.1"/>
    </source>
</evidence>
<reference evidence="1" key="2">
    <citation type="submission" date="2013-04" db="UniProtKB">
        <authorList>
            <consortium name="EnsemblPlants"/>
        </authorList>
    </citation>
    <scope>IDENTIFICATION</scope>
</reference>
<dbReference type="Proteomes" id="UP000006038">
    <property type="component" value="Chromosome 6"/>
</dbReference>
<organism evidence="1">
    <name type="scientific">Oryza brachyantha</name>
    <name type="common">malo sina</name>
    <dbReference type="NCBI Taxonomy" id="4533"/>
    <lineage>
        <taxon>Eukaryota</taxon>
        <taxon>Viridiplantae</taxon>
        <taxon>Streptophyta</taxon>
        <taxon>Embryophyta</taxon>
        <taxon>Tracheophyta</taxon>
        <taxon>Spermatophyta</taxon>
        <taxon>Magnoliopsida</taxon>
        <taxon>Liliopsida</taxon>
        <taxon>Poales</taxon>
        <taxon>Poaceae</taxon>
        <taxon>BOP clade</taxon>
        <taxon>Oryzoideae</taxon>
        <taxon>Oryzeae</taxon>
        <taxon>Oryzinae</taxon>
        <taxon>Oryza</taxon>
    </lineage>
</organism>
<evidence type="ECO:0000313" key="2">
    <source>
        <dbReference type="Proteomes" id="UP000006038"/>
    </source>
</evidence>
<name>J3MEI5_ORYBR</name>
<reference evidence="1" key="1">
    <citation type="journal article" date="2013" name="Nat. Commun.">
        <title>Whole-genome sequencing of Oryza brachyantha reveals mechanisms underlying Oryza genome evolution.</title>
        <authorList>
            <person name="Chen J."/>
            <person name="Huang Q."/>
            <person name="Gao D."/>
            <person name="Wang J."/>
            <person name="Lang Y."/>
            <person name="Liu T."/>
            <person name="Li B."/>
            <person name="Bai Z."/>
            <person name="Luis Goicoechea J."/>
            <person name="Liang C."/>
            <person name="Chen C."/>
            <person name="Zhang W."/>
            <person name="Sun S."/>
            <person name="Liao Y."/>
            <person name="Zhang X."/>
            <person name="Yang L."/>
            <person name="Song C."/>
            <person name="Wang M."/>
            <person name="Shi J."/>
            <person name="Liu G."/>
            <person name="Liu J."/>
            <person name="Zhou H."/>
            <person name="Zhou W."/>
            <person name="Yu Q."/>
            <person name="An N."/>
            <person name="Chen Y."/>
            <person name="Cai Q."/>
            <person name="Wang B."/>
            <person name="Liu B."/>
            <person name="Min J."/>
            <person name="Huang Y."/>
            <person name="Wu H."/>
            <person name="Li Z."/>
            <person name="Zhang Y."/>
            <person name="Yin Y."/>
            <person name="Song W."/>
            <person name="Jiang J."/>
            <person name="Jackson S.A."/>
            <person name="Wing R.A."/>
            <person name="Wang J."/>
            <person name="Chen M."/>
        </authorList>
    </citation>
    <scope>NUCLEOTIDE SEQUENCE [LARGE SCALE GENOMIC DNA]</scope>
    <source>
        <strain evidence="1">cv. IRGC 101232</strain>
    </source>
</reference>
<keyword evidence="2" id="KW-1185">Reference proteome</keyword>
<dbReference type="EnsemblPlants" id="OB06G24290.1">
    <property type="protein sequence ID" value="OB06G24290.1"/>
    <property type="gene ID" value="OB06G24290"/>
</dbReference>
<dbReference type="HOGENOM" id="CLU_1328167_0_0_1"/>
<sequence length="207" mass="22871">MGETVLARRKKKLLIEDVLTWRKWRWPSRSSSAARTAWRLRAPSMAATETASCSGPHFPPPPSSSCCFLLHSLTAREEQRQGEAPASAAPPRRAQAVREAMAWLSLSWRSQMRSCSLPASASAADDDDGNHVLISCQGGNGLVGDGEREKPHLRTIGGEALFFSSPLLPIITDTNSIYNPTTIRRIELNKALFSSQKFFFKNIISNF</sequence>
<protein>
    <submittedName>
        <fullName evidence="1">Uncharacterized protein</fullName>
    </submittedName>
</protein>
<dbReference type="Gramene" id="OB06G24290.1">
    <property type="protein sequence ID" value="OB06G24290.1"/>
    <property type="gene ID" value="OB06G24290"/>
</dbReference>
<dbReference type="AlphaFoldDB" id="J3MEI5"/>